<organism evidence="9 10">
    <name type="scientific">Caproicibacterium amylolyticum</name>
    <dbReference type="NCBI Taxonomy" id="2766537"/>
    <lineage>
        <taxon>Bacteria</taxon>
        <taxon>Bacillati</taxon>
        <taxon>Bacillota</taxon>
        <taxon>Clostridia</taxon>
        <taxon>Eubacteriales</taxon>
        <taxon>Oscillospiraceae</taxon>
        <taxon>Caproicibacterium</taxon>
    </lineage>
</organism>
<keyword evidence="7" id="KW-0479">Metal-binding</keyword>
<dbReference type="Proteomes" id="UP000516046">
    <property type="component" value="Chromosome"/>
</dbReference>
<dbReference type="AlphaFoldDB" id="A0A7G9WKJ7"/>
<dbReference type="KEGG" id="caml:H6X83_06315"/>
<evidence type="ECO:0000256" key="8">
    <source>
        <dbReference type="SAM" id="Phobius"/>
    </source>
</evidence>
<feature type="transmembrane region" description="Helical" evidence="8">
    <location>
        <begin position="103"/>
        <end position="123"/>
    </location>
</feature>
<feature type="transmembrane region" description="Helical" evidence="8">
    <location>
        <begin position="154"/>
        <end position="176"/>
    </location>
</feature>
<evidence type="ECO:0000256" key="4">
    <source>
        <dbReference type="ARBA" id="ARBA00022692"/>
    </source>
</evidence>
<evidence type="ECO:0000256" key="2">
    <source>
        <dbReference type="ARBA" id="ARBA00008488"/>
    </source>
</evidence>
<keyword evidence="7" id="KW-0862">Zinc</keyword>
<feature type="transmembrane region" description="Helical" evidence="8">
    <location>
        <begin position="130"/>
        <end position="148"/>
    </location>
</feature>
<dbReference type="EMBL" id="CP060696">
    <property type="protein sequence ID" value="QNO19209.1"/>
    <property type="molecule type" value="Genomic_DNA"/>
</dbReference>
<evidence type="ECO:0000313" key="10">
    <source>
        <dbReference type="Proteomes" id="UP000516046"/>
    </source>
</evidence>
<keyword evidence="6 8" id="KW-0472">Membrane</keyword>
<keyword evidence="10" id="KW-1185">Reference proteome</keyword>
<evidence type="ECO:0000256" key="1">
    <source>
        <dbReference type="ARBA" id="ARBA00004651"/>
    </source>
</evidence>
<dbReference type="Pfam" id="PF03006">
    <property type="entry name" value="HlyIII"/>
    <property type="match status" value="1"/>
</dbReference>
<accession>A0A7G9WKJ7</accession>
<feature type="binding site" evidence="7">
    <location>
        <position position="190"/>
    </location>
    <ligand>
        <name>Zn(2+)</name>
        <dbReference type="ChEBI" id="CHEBI:29105"/>
    </ligand>
</feature>
<gene>
    <name evidence="9" type="ORF">H6X83_06315</name>
</gene>
<keyword evidence="3" id="KW-1003">Cell membrane</keyword>
<dbReference type="PANTHER" id="PTHR20855">
    <property type="entry name" value="ADIPOR/PROGESTIN RECEPTOR-RELATED"/>
    <property type="match status" value="1"/>
</dbReference>
<protein>
    <submittedName>
        <fullName evidence="9">Hemolysin III family protein</fullName>
    </submittedName>
</protein>
<keyword evidence="5 8" id="KW-1133">Transmembrane helix</keyword>
<dbReference type="GO" id="GO:0140911">
    <property type="term" value="F:pore-forming activity"/>
    <property type="evidence" value="ECO:0007669"/>
    <property type="project" value="InterPro"/>
</dbReference>
<dbReference type="InterPro" id="IPR005744">
    <property type="entry name" value="Hy-lIII"/>
</dbReference>
<feature type="binding site" evidence="7">
    <location>
        <position position="186"/>
    </location>
    <ligand>
        <name>Zn(2+)</name>
        <dbReference type="ChEBI" id="CHEBI:29105"/>
    </ligand>
</feature>
<reference evidence="9 10" key="1">
    <citation type="submission" date="2020-08" db="EMBL/GenBank/DDBJ databases">
        <authorList>
            <person name="Ren C."/>
            <person name="Gu Y."/>
            <person name="Xu Y."/>
        </authorList>
    </citation>
    <scope>NUCLEOTIDE SEQUENCE [LARGE SCALE GENOMIC DNA]</scope>
    <source>
        <strain evidence="9 10">LBM18003</strain>
    </source>
</reference>
<name>A0A7G9WKJ7_9FIRM</name>
<feature type="transmembrane region" description="Helical" evidence="8">
    <location>
        <begin position="12"/>
        <end position="33"/>
    </location>
</feature>
<dbReference type="NCBIfam" id="TIGR01065">
    <property type="entry name" value="hlyIII"/>
    <property type="match status" value="1"/>
</dbReference>
<feature type="transmembrane region" description="Helical" evidence="8">
    <location>
        <begin position="188"/>
        <end position="207"/>
    </location>
</feature>
<sequence>MHLPRYTVGEEIFNGVTHGVGAIFAVAALFLLSASASSPMARASAVVFGSSMILLYLISCLYHSLKISRGKKVFQVLDHCTIYLLIAGTYTPITLLAFPQPTGKILCAVAWCVAAFGIILNAIDMYRFRVVSMVCYMVLGWMIVLFWWDLWVGLSLQDLLLLIAGGVLYTVGAILFGVGRTVPYMHSVFHLFCLGGSICHFILIYHLM</sequence>
<evidence type="ECO:0000313" key="9">
    <source>
        <dbReference type="EMBL" id="QNO19209.1"/>
    </source>
</evidence>
<evidence type="ECO:0000256" key="5">
    <source>
        <dbReference type="ARBA" id="ARBA00022989"/>
    </source>
</evidence>
<evidence type="ECO:0000256" key="6">
    <source>
        <dbReference type="ARBA" id="ARBA00023136"/>
    </source>
</evidence>
<dbReference type="GO" id="GO:0046872">
    <property type="term" value="F:metal ion binding"/>
    <property type="evidence" value="ECO:0007669"/>
    <property type="project" value="UniProtKB-KW"/>
</dbReference>
<comment type="subcellular location">
    <subcellularLocation>
        <location evidence="1">Cell membrane</location>
        <topology evidence="1">Multi-pass membrane protein</topology>
    </subcellularLocation>
</comment>
<keyword evidence="4 8" id="KW-0812">Transmembrane</keyword>
<feature type="transmembrane region" description="Helical" evidence="8">
    <location>
        <begin position="45"/>
        <end position="64"/>
    </location>
</feature>
<dbReference type="RefSeq" id="WP_212508278.1">
    <property type="nucleotide sequence ID" value="NZ_CP060696.1"/>
</dbReference>
<comment type="similarity">
    <text evidence="2">Belongs to the UPF0073 (Hly-III) family.</text>
</comment>
<dbReference type="GO" id="GO:0005886">
    <property type="term" value="C:plasma membrane"/>
    <property type="evidence" value="ECO:0007669"/>
    <property type="project" value="UniProtKB-SubCell"/>
</dbReference>
<dbReference type="InterPro" id="IPR004254">
    <property type="entry name" value="AdipoR/HlyIII-related"/>
</dbReference>
<dbReference type="PANTHER" id="PTHR20855:SF3">
    <property type="entry name" value="LD03007P"/>
    <property type="match status" value="1"/>
</dbReference>
<proteinExistence type="inferred from homology"/>
<evidence type="ECO:0000256" key="3">
    <source>
        <dbReference type="ARBA" id="ARBA00022475"/>
    </source>
</evidence>
<feature type="binding site" evidence="7">
    <location>
        <position position="63"/>
    </location>
    <ligand>
        <name>Zn(2+)</name>
        <dbReference type="ChEBI" id="CHEBI:29105"/>
    </ligand>
</feature>
<evidence type="ECO:0000256" key="7">
    <source>
        <dbReference type="PIRSR" id="PIRSR604254-1"/>
    </source>
</evidence>
<feature type="transmembrane region" description="Helical" evidence="8">
    <location>
        <begin position="76"/>
        <end position="97"/>
    </location>
</feature>